<reference evidence="2 3" key="1">
    <citation type="submission" date="2024-05" db="EMBL/GenBank/DDBJ databases">
        <title>Genome sequencing and assembly of Indian major carp, Cirrhinus mrigala (Hamilton, 1822).</title>
        <authorList>
            <person name="Mohindra V."/>
            <person name="Chowdhury L.M."/>
            <person name="Lal K."/>
            <person name="Jena J.K."/>
        </authorList>
    </citation>
    <scope>NUCLEOTIDE SEQUENCE [LARGE SCALE GENOMIC DNA]</scope>
    <source>
        <strain evidence="2">CM1030</strain>
        <tissue evidence="2">Blood</tissue>
    </source>
</reference>
<dbReference type="EMBL" id="JAMKFB020000009">
    <property type="protein sequence ID" value="KAL0183612.1"/>
    <property type="molecule type" value="Genomic_DNA"/>
</dbReference>
<gene>
    <name evidence="2" type="ORF">M9458_019308</name>
</gene>
<evidence type="ECO:0000313" key="3">
    <source>
        <dbReference type="Proteomes" id="UP001529510"/>
    </source>
</evidence>
<name>A0ABD0QCI8_CIRMR</name>
<protein>
    <submittedName>
        <fullName evidence="2">Uncharacterized protein</fullName>
    </submittedName>
</protein>
<sequence length="78" mass="8685">KLWKSGEIPPEQHVASSESPNHHSPPLSAAWDFAHSQRMNTQQPAEHDYPVISDKLPLVLINELCEPSTTTTSSQHNC</sequence>
<keyword evidence="3" id="KW-1185">Reference proteome</keyword>
<accession>A0ABD0QCI8</accession>
<proteinExistence type="predicted"/>
<dbReference type="AlphaFoldDB" id="A0ABD0QCI8"/>
<evidence type="ECO:0000256" key="1">
    <source>
        <dbReference type="SAM" id="MobiDB-lite"/>
    </source>
</evidence>
<dbReference type="Proteomes" id="UP001529510">
    <property type="component" value="Unassembled WGS sequence"/>
</dbReference>
<feature type="non-terminal residue" evidence="2">
    <location>
        <position position="1"/>
    </location>
</feature>
<comment type="caution">
    <text evidence="2">The sequence shown here is derived from an EMBL/GenBank/DDBJ whole genome shotgun (WGS) entry which is preliminary data.</text>
</comment>
<organism evidence="2 3">
    <name type="scientific">Cirrhinus mrigala</name>
    <name type="common">Mrigala</name>
    <dbReference type="NCBI Taxonomy" id="683832"/>
    <lineage>
        <taxon>Eukaryota</taxon>
        <taxon>Metazoa</taxon>
        <taxon>Chordata</taxon>
        <taxon>Craniata</taxon>
        <taxon>Vertebrata</taxon>
        <taxon>Euteleostomi</taxon>
        <taxon>Actinopterygii</taxon>
        <taxon>Neopterygii</taxon>
        <taxon>Teleostei</taxon>
        <taxon>Ostariophysi</taxon>
        <taxon>Cypriniformes</taxon>
        <taxon>Cyprinidae</taxon>
        <taxon>Labeoninae</taxon>
        <taxon>Labeonini</taxon>
        <taxon>Cirrhinus</taxon>
    </lineage>
</organism>
<feature type="region of interest" description="Disordered" evidence="1">
    <location>
        <begin position="1"/>
        <end position="29"/>
    </location>
</feature>
<evidence type="ECO:0000313" key="2">
    <source>
        <dbReference type="EMBL" id="KAL0183612.1"/>
    </source>
</evidence>